<feature type="region of interest" description="Disordered" evidence="1">
    <location>
        <begin position="89"/>
        <end position="174"/>
    </location>
</feature>
<protein>
    <submittedName>
        <fullName evidence="3">Pecanex-like protein</fullName>
    </submittedName>
</protein>
<evidence type="ECO:0000313" key="3">
    <source>
        <dbReference type="WBParaSite" id="maker-unitig_8002-snap-gene-0.2-mRNA-1"/>
    </source>
</evidence>
<reference evidence="3" key="1">
    <citation type="submission" date="2016-11" db="UniProtKB">
        <authorList>
            <consortium name="WormBaseParasite"/>
        </authorList>
    </citation>
    <scope>IDENTIFICATION</scope>
</reference>
<organism evidence="2 3">
    <name type="scientific">Macrostomum lignano</name>
    <dbReference type="NCBI Taxonomy" id="282301"/>
    <lineage>
        <taxon>Eukaryota</taxon>
        <taxon>Metazoa</taxon>
        <taxon>Spiralia</taxon>
        <taxon>Lophotrochozoa</taxon>
        <taxon>Platyhelminthes</taxon>
        <taxon>Rhabditophora</taxon>
        <taxon>Macrostomorpha</taxon>
        <taxon>Macrostomida</taxon>
        <taxon>Macrostomidae</taxon>
        <taxon>Macrostomum</taxon>
    </lineage>
</organism>
<dbReference type="Proteomes" id="UP000095280">
    <property type="component" value="Unplaced"/>
</dbReference>
<dbReference type="AlphaFoldDB" id="A0A1I8FSZ0"/>
<feature type="region of interest" description="Disordered" evidence="1">
    <location>
        <begin position="24"/>
        <end position="55"/>
    </location>
</feature>
<keyword evidence="2" id="KW-1185">Reference proteome</keyword>
<sequence length="184" mass="19572">NRGFDLGDASGRLDKRLRLDSCSNGPEFESTIYKSRRQREAGNEMGSRETDCSRGACCHSQADSVLRSKLASVEGGEAVVGERGSCWRPNRLVAQAPGTQPEPQPGTPAGTTARTSGQNHGLRRSRHHSQHGAAASAAGAAASDGRRVYIRRGKSETAEPAKVSPSVNGMVPSDEPMTVRLWCA</sequence>
<evidence type="ECO:0000313" key="2">
    <source>
        <dbReference type="Proteomes" id="UP000095280"/>
    </source>
</evidence>
<feature type="compositionally biased region" description="Basic residues" evidence="1">
    <location>
        <begin position="121"/>
        <end position="130"/>
    </location>
</feature>
<accession>A0A1I8FSZ0</accession>
<dbReference type="WBParaSite" id="maker-unitig_8002-snap-gene-0.2-mRNA-1">
    <property type="protein sequence ID" value="maker-unitig_8002-snap-gene-0.2-mRNA-1"/>
    <property type="gene ID" value="maker-unitig_8002-snap-gene-0.2"/>
</dbReference>
<feature type="compositionally biased region" description="Basic and acidic residues" evidence="1">
    <location>
        <begin position="38"/>
        <end position="52"/>
    </location>
</feature>
<proteinExistence type="predicted"/>
<evidence type="ECO:0000256" key="1">
    <source>
        <dbReference type="SAM" id="MobiDB-lite"/>
    </source>
</evidence>
<feature type="compositionally biased region" description="Low complexity" evidence="1">
    <location>
        <begin position="131"/>
        <end position="143"/>
    </location>
</feature>
<name>A0A1I8FSZ0_9PLAT</name>